<feature type="site" description="Important for substrate specificity" evidence="4">
    <location>
        <position position="179"/>
    </location>
</feature>
<feature type="binding site" evidence="4">
    <location>
        <position position="18"/>
    </location>
    <ligand>
        <name>phosphate</name>
        <dbReference type="ChEBI" id="CHEBI:43474"/>
    </ligand>
</feature>
<feature type="binding site" evidence="4">
    <location>
        <position position="197"/>
    </location>
    <ligand>
        <name>substrate</name>
    </ligand>
</feature>
<keyword evidence="1 4" id="KW-0328">Glycosyltransferase</keyword>
<feature type="binding site" evidence="4">
    <location>
        <position position="198"/>
    </location>
    <ligand>
        <name>phosphate</name>
        <dbReference type="ChEBI" id="CHEBI:43474"/>
    </ligand>
</feature>
<evidence type="ECO:0000256" key="4">
    <source>
        <dbReference type="HAMAP-Rule" id="MF_03155"/>
    </source>
</evidence>
<dbReference type="Proteomes" id="UP000887540">
    <property type="component" value="Unplaced"/>
</dbReference>
<proteinExistence type="inferred from homology"/>
<sequence>MAGQIQTKNIKVGIIGGTGLENSNLLDSNYTEHDIDTPYGKPSAPLIEGILNGVPCVLLVRHGKKHDISPTNVNYRANLWAMKKLGVNVILATNASGSLNEEIRPGSFVFFDDYIDRTNKRQTTFYDGFVGHPHGVCHIPMYPAFSESLRKILAESAQDLGFEYHKKGIIICIEGPHYSSRAESNAYQLLNASIINMTICPEVMLAKELGMLYAGVALVTDYDCWKDNDKHVSVDLVAQTMVVNSEKSIKLFVRAIEKIKESSALLLDDIRAAKIVARNSVMIDPKEVLEHLL</sequence>
<protein>
    <recommendedName>
        <fullName evidence="4">S-methyl-5'-thioadenosine phosphorylase</fullName>
        <ecNumber evidence="4">2.4.2.28</ecNumber>
    </recommendedName>
    <alternativeName>
        <fullName evidence="4">5'-methylthioadenosine phosphorylase</fullName>
        <shortName evidence="4">MTA phosphorylase</shortName>
        <shortName evidence="4">MTAP</shortName>
        <shortName evidence="4">MTAPase</shortName>
    </alternativeName>
</protein>
<dbReference type="GO" id="GO:0006166">
    <property type="term" value="P:purine ribonucleoside salvage"/>
    <property type="evidence" value="ECO:0007669"/>
    <property type="project" value="UniProtKB-KW"/>
</dbReference>
<comment type="subunit">
    <text evidence="4">Homotrimer.</text>
</comment>
<feature type="binding site" evidence="4">
    <location>
        <begin position="61"/>
        <end position="62"/>
    </location>
    <ligand>
        <name>phosphate</name>
        <dbReference type="ChEBI" id="CHEBI:43474"/>
    </ligand>
</feature>
<evidence type="ECO:0000313" key="7">
    <source>
        <dbReference type="WBParaSite" id="ACRNAN_scaffold6041.g18460.t1"/>
    </source>
</evidence>
<dbReference type="HAMAP" id="MF_01963">
    <property type="entry name" value="MTAP"/>
    <property type="match status" value="1"/>
</dbReference>
<evidence type="ECO:0000259" key="5">
    <source>
        <dbReference type="Pfam" id="PF01048"/>
    </source>
</evidence>
<dbReference type="GO" id="GO:0019509">
    <property type="term" value="P:L-methionine salvage from methylthioadenosine"/>
    <property type="evidence" value="ECO:0007669"/>
    <property type="project" value="UniProtKB-UniRule"/>
</dbReference>
<reference evidence="7" key="1">
    <citation type="submission" date="2022-11" db="UniProtKB">
        <authorList>
            <consortium name="WormBaseParasite"/>
        </authorList>
    </citation>
    <scope>IDENTIFICATION</scope>
</reference>
<dbReference type="GO" id="GO:0005829">
    <property type="term" value="C:cytosol"/>
    <property type="evidence" value="ECO:0007669"/>
    <property type="project" value="TreeGrafter"/>
</dbReference>
<comment type="pathway">
    <text evidence="4">Amino-acid biosynthesis; L-methionine biosynthesis via salvage pathway; S-methyl-5-thio-alpha-D-ribose 1-phosphate from S-methyl-5'-thioadenosine (phosphorylase route): step 1/1.</text>
</comment>
<keyword evidence="4" id="KW-0539">Nucleus</keyword>
<evidence type="ECO:0000256" key="2">
    <source>
        <dbReference type="ARBA" id="ARBA00022679"/>
    </source>
</evidence>
<evidence type="ECO:0000256" key="1">
    <source>
        <dbReference type="ARBA" id="ARBA00022676"/>
    </source>
</evidence>
<dbReference type="InterPro" id="IPR000845">
    <property type="entry name" value="Nucleoside_phosphorylase_d"/>
</dbReference>
<comment type="function">
    <text evidence="4">Catalyzes the reversible phosphorylation of S-methyl-5'-thioadenosine (MTA) to adenine and 5-methylthioribose-1-phosphate. Involved in the breakdown of MTA, a major by-product of polyamine biosynthesis. Responsible for the first step in the methionine salvage pathway after MTA has been generated from S-adenosylmethionine. Has broad substrate specificity with 6-aminopurine nucleosides as preferred substrates.</text>
</comment>
<keyword evidence="3 4" id="KW-0660">Purine salvage</keyword>
<keyword evidence="4" id="KW-0963">Cytoplasm</keyword>
<name>A0A914E761_9BILA</name>
<dbReference type="InterPro" id="IPR018099">
    <property type="entry name" value="Purine_phosphorylase-2_CS"/>
</dbReference>
<comment type="caution">
    <text evidence="4">Lacks conserved residue(s) required for the propagation of feature annotation.</text>
</comment>
<evidence type="ECO:0000256" key="3">
    <source>
        <dbReference type="ARBA" id="ARBA00022726"/>
    </source>
</evidence>
<accession>A0A914E761</accession>
<comment type="subcellular location">
    <subcellularLocation>
        <location evidence="4">Cytoplasm</location>
    </subcellularLocation>
    <subcellularLocation>
        <location evidence="4">Nucleus</location>
    </subcellularLocation>
</comment>
<dbReference type="PROSITE" id="PS01240">
    <property type="entry name" value="PNP_MTAP_2"/>
    <property type="match status" value="1"/>
</dbReference>
<organism evidence="6 7">
    <name type="scientific">Acrobeloides nanus</name>
    <dbReference type="NCBI Taxonomy" id="290746"/>
    <lineage>
        <taxon>Eukaryota</taxon>
        <taxon>Metazoa</taxon>
        <taxon>Ecdysozoa</taxon>
        <taxon>Nematoda</taxon>
        <taxon>Chromadorea</taxon>
        <taxon>Rhabditida</taxon>
        <taxon>Tylenchina</taxon>
        <taxon>Cephalobomorpha</taxon>
        <taxon>Cephaloboidea</taxon>
        <taxon>Cephalobidae</taxon>
        <taxon>Acrobeloides</taxon>
    </lineage>
</organism>
<comment type="similarity">
    <text evidence="4">Belongs to the PNP/MTAP phosphorylase family. MTAP subfamily.</text>
</comment>
<dbReference type="GO" id="GO:0005634">
    <property type="term" value="C:nucleus"/>
    <property type="evidence" value="ECO:0007669"/>
    <property type="project" value="UniProtKB-SubCell"/>
</dbReference>
<feature type="domain" description="Nucleoside phosphorylase" evidence="5">
    <location>
        <begin position="11"/>
        <end position="256"/>
    </location>
</feature>
<keyword evidence="6" id="KW-1185">Reference proteome</keyword>
<evidence type="ECO:0000313" key="6">
    <source>
        <dbReference type="Proteomes" id="UP000887540"/>
    </source>
</evidence>
<dbReference type="GO" id="GO:0017061">
    <property type="term" value="F:S-methyl-5-thioadenosine phosphorylase activity"/>
    <property type="evidence" value="ECO:0007669"/>
    <property type="project" value="UniProtKB-UniRule"/>
</dbReference>
<dbReference type="WBParaSite" id="ACRNAN_scaffold6041.g18460.t1">
    <property type="protein sequence ID" value="ACRNAN_scaffold6041.g18460.t1"/>
    <property type="gene ID" value="ACRNAN_scaffold6041.g18460"/>
</dbReference>
<dbReference type="EC" id="2.4.2.28" evidence="4"/>
<dbReference type="PANTHER" id="PTHR42679">
    <property type="entry name" value="S-METHYL-5'-THIOADENOSINE PHOSPHORYLASE"/>
    <property type="match status" value="1"/>
</dbReference>
<dbReference type="SUPFAM" id="SSF53167">
    <property type="entry name" value="Purine and uridine phosphorylases"/>
    <property type="match status" value="1"/>
</dbReference>
<dbReference type="CDD" id="cd09010">
    <property type="entry name" value="MTAP_SsMTAPII_like_MTIP"/>
    <property type="match status" value="1"/>
</dbReference>
<dbReference type="InterPro" id="IPR010044">
    <property type="entry name" value="MTAP"/>
</dbReference>
<feature type="binding site" evidence="4">
    <location>
        <begin position="221"/>
        <end position="223"/>
    </location>
    <ligand>
        <name>substrate</name>
    </ligand>
</feature>
<dbReference type="PANTHER" id="PTHR42679:SF2">
    <property type="entry name" value="S-METHYL-5'-THIOADENOSINE PHOSPHORYLASE"/>
    <property type="match status" value="1"/>
</dbReference>
<dbReference type="Gene3D" id="3.40.50.1580">
    <property type="entry name" value="Nucleoside phosphorylase domain"/>
    <property type="match status" value="1"/>
</dbReference>
<feature type="site" description="Important for substrate specificity" evidence="4">
    <location>
        <position position="234"/>
    </location>
</feature>
<dbReference type="Pfam" id="PF01048">
    <property type="entry name" value="PNP_UDP_1"/>
    <property type="match status" value="1"/>
</dbReference>
<dbReference type="InterPro" id="IPR035994">
    <property type="entry name" value="Nucleoside_phosphorylase_sf"/>
</dbReference>
<dbReference type="AlphaFoldDB" id="A0A914E761"/>
<keyword evidence="2 4" id="KW-0808">Transferase</keyword>
<comment type="catalytic activity">
    <reaction evidence="4">
        <text>S-methyl-5'-thioadenosine + phosphate = 5-(methylsulfanyl)-alpha-D-ribose 1-phosphate + adenine</text>
        <dbReference type="Rhea" id="RHEA:11852"/>
        <dbReference type="ChEBI" id="CHEBI:16708"/>
        <dbReference type="ChEBI" id="CHEBI:17509"/>
        <dbReference type="ChEBI" id="CHEBI:43474"/>
        <dbReference type="ChEBI" id="CHEBI:58533"/>
        <dbReference type="EC" id="2.4.2.28"/>
    </reaction>
</comment>
<dbReference type="NCBIfam" id="TIGR01694">
    <property type="entry name" value="MTAP"/>
    <property type="match status" value="1"/>
</dbReference>